<dbReference type="GO" id="GO:0008270">
    <property type="term" value="F:zinc ion binding"/>
    <property type="evidence" value="ECO:0007669"/>
    <property type="project" value="UniProtKB-UniRule"/>
</dbReference>
<sequence length="73" mass="8297">MSTRKRTLSGYKACKRCKTVMPEDAKQCPNCGSEEFVFKWRGMIVVIDPQKSCIAKRLGLEKPGIYALELVEE</sequence>
<dbReference type="AlphaFoldDB" id="A0A832W5C4"/>
<gene>
    <name evidence="2" type="primary">spt4</name>
    <name evidence="4" type="ORF">HA333_10595</name>
</gene>
<feature type="binding site" evidence="2">
    <location>
        <position position="31"/>
    </location>
    <ligand>
        <name>Zn(2+)</name>
        <dbReference type="ChEBI" id="CHEBI:29105"/>
    </ligand>
</feature>
<feature type="binding site" evidence="2">
    <location>
        <position position="14"/>
    </location>
    <ligand>
        <name>Zn(2+)</name>
        <dbReference type="ChEBI" id="CHEBI:29105"/>
    </ligand>
</feature>
<reference evidence="4" key="1">
    <citation type="journal article" date="2020" name="bioRxiv">
        <title>A rank-normalized archaeal taxonomy based on genome phylogeny resolves widespread incomplete and uneven classifications.</title>
        <authorList>
            <person name="Rinke C."/>
            <person name="Chuvochina M."/>
            <person name="Mussig A.J."/>
            <person name="Chaumeil P.-A."/>
            <person name="Waite D.W."/>
            <person name="Whitman W.B."/>
            <person name="Parks D.H."/>
            <person name="Hugenholtz P."/>
        </authorList>
    </citation>
    <scope>NUCLEOTIDE SEQUENCE</scope>
    <source>
        <strain evidence="4">UBA8839</strain>
    </source>
</reference>
<evidence type="ECO:0000313" key="4">
    <source>
        <dbReference type="EMBL" id="HII47859.1"/>
    </source>
</evidence>
<dbReference type="Proteomes" id="UP000651120">
    <property type="component" value="Unassembled WGS sequence"/>
</dbReference>
<dbReference type="GO" id="GO:0000428">
    <property type="term" value="C:DNA-directed RNA polymerase complex"/>
    <property type="evidence" value="ECO:0007669"/>
    <property type="project" value="UniProtKB-KW"/>
</dbReference>
<dbReference type="PANTHER" id="PTHR40704">
    <property type="entry name" value="TRANSCRIPTION ELONGATION FACTOR SPT4"/>
    <property type="match status" value="1"/>
</dbReference>
<comment type="function">
    <text evidence="2">Stimulates transcription elongation.</text>
</comment>
<dbReference type="InterPro" id="IPR038589">
    <property type="entry name" value="Spt4_dom_sf"/>
</dbReference>
<comment type="similarity">
    <text evidence="2">Belongs to the archaeal Spt4 family.</text>
</comment>
<dbReference type="InterPro" id="IPR022800">
    <property type="entry name" value="Spt4/RpoE2_Znf"/>
</dbReference>
<dbReference type="PANTHER" id="PTHR40704:SF1">
    <property type="entry name" value="TRANSCRIPTION ELONGATION FACTOR SPT4"/>
    <property type="match status" value="1"/>
</dbReference>
<keyword evidence="2" id="KW-0805">Transcription regulation</keyword>
<dbReference type="GeneID" id="1466139"/>
<feature type="domain" description="Spt4/RpoE2 zinc finger" evidence="3">
    <location>
        <begin position="11"/>
        <end position="71"/>
    </location>
</feature>
<proteinExistence type="inferred from homology"/>
<name>A0A832W5C4_9CREN</name>
<organism evidence="4 5">
    <name type="scientific">Pyrobaculum aerophilum</name>
    <dbReference type="NCBI Taxonomy" id="13773"/>
    <lineage>
        <taxon>Archaea</taxon>
        <taxon>Thermoproteota</taxon>
        <taxon>Thermoprotei</taxon>
        <taxon>Thermoproteales</taxon>
        <taxon>Thermoproteaceae</taxon>
        <taxon>Pyrobaculum</taxon>
    </lineage>
</organism>
<keyword evidence="4" id="KW-0240">DNA-directed RNA polymerase</keyword>
<dbReference type="Gene3D" id="2.20.28.90">
    <property type="match status" value="1"/>
</dbReference>
<feature type="binding site" evidence="2">
    <location>
        <position position="28"/>
    </location>
    <ligand>
        <name>Zn(2+)</name>
        <dbReference type="ChEBI" id="CHEBI:29105"/>
    </ligand>
</feature>
<evidence type="ECO:0000313" key="5">
    <source>
        <dbReference type="Proteomes" id="UP000651120"/>
    </source>
</evidence>
<dbReference type="InterPro" id="IPR029040">
    <property type="entry name" value="RPABC4/Spt4"/>
</dbReference>
<keyword evidence="2" id="KW-0479">Metal-binding</keyword>
<keyword evidence="1 2" id="KW-0804">Transcription</keyword>
<comment type="caution">
    <text evidence="4">The sequence shown here is derived from an EMBL/GenBank/DDBJ whole genome shotgun (WGS) entry which is preliminary data.</text>
</comment>
<feature type="binding site" evidence="2">
    <location>
        <position position="17"/>
    </location>
    <ligand>
        <name>Zn(2+)</name>
        <dbReference type="ChEBI" id="CHEBI:29105"/>
    </ligand>
</feature>
<dbReference type="RefSeq" id="WP_011009472.1">
    <property type="nucleotide sequence ID" value="NZ_DAIOPL010000012.1"/>
</dbReference>
<dbReference type="Pfam" id="PF06093">
    <property type="entry name" value="Spt4"/>
    <property type="match status" value="1"/>
</dbReference>
<keyword evidence="2" id="KW-0862">Zinc</keyword>
<dbReference type="SUPFAM" id="SSF63393">
    <property type="entry name" value="RNA polymerase subunits"/>
    <property type="match status" value="1"/>
</dbReference>
<dbReference type="OMA" id="CRECHRI"/>
<dbReference type="EMBL" id="DUJP01000034">
    <property type="protein sequence ID" value="HII47859.1"/>
    <property type="molecule type" value="Genomic_DNA"/>
</dbReference>
<dbReference type="NCBIfam" id="NF041664">
    <property type="entry name" value="RNAP_arch_Epp"/>
    <property type="match status" value="1"/>
</dbReference>
<dbReference type="SMART" id="SM01389">
    <property type="entry name" value="Spt4"/>
    <property type="match status" value="1"/>
</dbReference>
<evidence type="ECO:0000256" key="2">
    <source>
        <dbReference type="HAMAP-Rule" id="MF_00949"/>
    </source>
</evidence>
<comment type="subunit">
    <text evidence="2">Heterodimer composed of Spt4 and Spt5.</text>
</comment>
<accession>A0A832W5C4</accession>
<evidence type="ECO:0000259" key="3">
    <source>
        <dbReference type="SMART" id="SM01389"/>
    </source>
</evidence>
<dbReference type="HAMAP" id="MF_00949">
    <property type="entry name" value="Spt4_arch"/>
    <property type="match status" value="1"/>
</dbReference>
<protein>
    <recommendedName>
        <fullName evidence="2">Transcription elongation factor Spt4</fullName>
    </recommendedName>
</protein>
<dbReference type="InterPro" id="IPR007178">
    <property type="entry name" value="Spt4_arch"/>
</dbReference>
<evidence type="ECO:0000256" key="1">
    <source>
        <dbReference type="ARBA" id="ARBA00023163"/>
    </source>
</evidence>
<dbReference type="GO" id="GO:0006355">
    <property type="term" value="P:regulation of DNA-templated transcription"/>
    <property type="evidence" value="ECO:0007669"/>
    <property type="project" value="UniProtKB-UniRule"/>
</dbReference>